<proteinExistence type="inferred from homology"/>
<feature type="transmembrane region" description="Helical" evidence="7">
    <location>
        <begin position="471"/>
        <end position="491"/>
    </location>
</feature>
<dbReference type="PANTHER" id="PTHR11819:SF195">
    <property type="entry name" value="SODIUM_GLUCOSE COTRANSPORTER 4"/>
    <property type="match status" value="1"/>
</dbReference>
<comment type="subcellular location">
    <subcellularLocation>
        <location evidence="1">Membrane</location>
        <topology evidence="1">Multi-pass membrane protein</topology>
    </subcellularLocation>
</comment>
<keyword evidence="5 7" id="KW-0472">Membrane</keyword>
<feature type="transmembrane region" description="Helical" evidence="7">
    <location>
        <begin position="188"/>
        <end position="206"/>
    </location>
</feature>
<feature type="transmembrane region" description="Helical" evidence="7">
    <location>
        <begin position="231"/>
        <end position="249"/>
    </location>
</feature>
<dbReference type="EMBL" id="BAABFN010000022">
    <property type="protein sequence ID" value="GAA4319572.1"/>
    <property type="molecule type" value="Genomic_DNA"/>
</dbReference>
<dbReference type="InterPro" id="IPR038377">
    <property type="entry name" value="Na/Glc_symporter_sf"/>
</dbReference>
<evidence type="ECO:0000313" key="9">
    <source>
        <dbReference type="Proteomes" id="UP001501207"/>
    </source>
</evidence>
<evidence type="ECO:0000256" key="6">
    <source>
        <dbReference type="RuleBase" id="RU362091"/>
    </source>
</evidence>
<feature type="transmembrane region" description="Helical" evidence="7">
    <location>
        <begin position="160"/>
        <end position="181"/>
    </location>
</feature>
<dbReference type="InterPro" id="IPR001734">
    <property type="entry name" value="Na/solute_symporter"/>
</dbReference>
<dbReference type="InterPro" id="IPR018212">
    <property type="entry name" value="Na/solute_symporter_CS"/>
</dbReference>
<dbReference type="Pfam" id="PF00474">
    <property type="entry name" value="SSF"/>
    <property type="match status" value="1"/>
</dbReference>
<evidence type="ECO:0000256" key="4">
    <source>
        <dbReference type="ARBA" id="ARBA00022989"/>
    </source>
</evidence>
<comment type="caution">
    <text evidence="8">The sequence shown here is derived from an EMBL/GenBank/DDBJ whole genome shotgun (WGS) entry which is preliminary data.</text>
</comment>
<evidence type="ECO:0000256" key="3">
    <source>
        <dbReference type="ARBA" id="ARBA00022692"/>
    </source>
</evidence>
<feature type="transmembrane region" description="Helical" evidence="7">
    <location>
        <begin position="122"/>
        <end position="148"/>
    </location>
</feature>
<reference evidence="9" key="1">
    <citation type="journal article" date="2019" name="Int. J. Syst. Evol. Microbiol.">
        <title>The Global Catalogue of Microorganisms (GCM) 10K type strain sequencing project: providing services to taxonomists for standard genome sequencing and annotation.</title>
        <authorList>
            <consortium name="The Broad Institute Genomics Platform"/>
            <consortium name="The Broad Institute Genome Sequencing Center for Infectious Disease"/>
            <person name="Wu L."/>
            <person name="Ma J."/>
        </authorList>
    </citation>
    <scope>NUCLEOTIDE SEQUENCE [LARGE SCALE GENOMIC DNA]</scope>
    <source>
        <strain evidence="9">JCM 17664</strain>
    </source>
</reference>
<feature type="transmembrane region" description="Helical" evidence="7">
    <location>
        <begin position="372"/>
        <end position="392"/>
    </location>
</feature>
<sequence length="547" mass="60877">MENFSFGFWDYAIIGVYFVIIFAIGFYFARKERNTTEYFLAGRHVGWFAVGASLFASNISTEHFIGLSGSGYTSGIAVGNFEWSASVCLLFLGWVFVPFYLKSGVFTMPEFLERRFSASSRWYLSTVSIVAYILTKISVHLFAAGILLHLVMGWDLYTSSIFLVVATGLYTILGGMSAVIYTELIQTFILLTGAIVLTLIGLHRVGGWHELVSHVPDGYFSMFKPVSDPDFPWTGVIIAPFVVGIWYWCTDQSIVQRVLAAKNIDHAKTGTIMAGFLKILPVFILVLPGLIAYALQQKGLLLPGKTLHPNDVYPVLIKYLLPAGFRGLIVASLLAALLASLAACFNSTSTLMTIDVYKKWKPEASERQQVNFGRLATVVLVFISIAWVPLVNSLSDQLYVYLQSVQAYLSPPIACVFLLGLLWPKANARGASIVLWTGFVLGLLRFVLEVIHKTHPFTDPFIRTMVTMNFMHFAILLFAFSLVLMMIVSVLTPAPAQEKLNGLTFRYAGHVDLSESYKVESASRRKRNIIASCILVILLLILYALFF</sequence>
<keyword evidence="9" id="KW-1185">Reference proteome</keyword>
<evidence type="ECO:0000256" key="5">
    <source>
        <dbReference type="ARBA" id="ARBA00023136"/>
    </source>
</evidence>
<dbReference type="Proteomes" id="UP001501207">
    <property type="component" value="Unassembled WGS sequence"/>
</dbReference>
<keyword evidence="4 7" id="KW-1133">Transmembrane helix</keyword>
<accession>A0ABP8G8U6</accession>
<feature type="transmembrane region" description="Helical" evidence="7">
    <location>
        <begin position="398"/>
        <end position="421"/>
    </location>
</feature>
<keyword evidence="3 7" id="KW-0812">Transmembrane</keyword>
<dbReference type="PROSITE" id="PS50283">
    <property type="entry name" value="NA_SOLUT_SYMP_3"/>
    <property type="match status" value="1"/>
</dbReference>
<protein>
    <submittedName>
        <fullName evidence="8">Sodium:solute symporter</fullName>
    </submittedName>
</protein>
<evidence type="ECO:0000313" key="8">
    <source>
        <dbReference type="EMBL" id="GAA4319572.1"/>
    </source>
</evidence>
<evidence type="ECO:0000256" key="2">
    <source>
        <dbReference type="ARBA" id="ARBA00006434"/>
    </source>
</evidence>
<gene>
    <name evidence="8" type="ORF">GCM10023143_33110</name>
</gene>
<dbReference type="RefSeq" id="WP_344981456.1">
    <property type="nucleotide sequence ID" value="NZ_BAABFN010000022.1"/>
</dbReference>
<dbReference type="PANTHER" id="PTHR11819">
    <property type="entry name" value="SOLUTE CARRIER FAMILY 5"/>
    <property type="match status" value="1"/>
</dbReference>
<feature type="transmembrane region" description="Helical" evidence="7">
    <location>
        <begin position="81"/>
        <end position="101"/>
    </location>
</feature>
<comment type="similarity">
    <text evidence="2 6">Belongs to the sodium:solute symporter (SSF) (TC 2.A.21) family.</text>
</comment>
<feature type="transmembrane region" description="Helical" evidence="7">
    <location>
        <begin position="40"/>
        <end position="61"/>
    </location>
</feature>
<dbReference type="CDD" id="cd10329">
    <property type="entry name" value="SLC5sbd_SGLT1-like"/>
    <property type="match status" value="1"/>
</dbReference>
<evidence type="ECO:0000256" key="7">
    <source>
        <dbReference type="SAM" id="Phobius"/>
    </source>
</evidence>
<dbReference type="NCBIfam" id="TIGR00813">
    <property type="entry name" value="sss"/>
    <property type="match status" value="1"/>
</dbReference>
<dbReference type="PROSITE" id="PS00456">
    <property type="entry name" value="NA_SOLUT_SYMP_1"/>
    <property type="match status" value="1"/>
</dbReference>
<dbReference type="Gene3D" id="1.20.1730.10">
    <property type="entry name" value="Sodium/glucose cotransporter"/>
    <property type="match status" value="1"/>
</dbReference>
<feature type="transmembrane region" description="Helical" evidence="7">
    <location>
        <begin position="433"/>
        <end position="451"/>
    </location>
</feature>
<feature type="transmembrane region" description="Helical" evidence="7">
    <location>
        <begin position="328"/>
        <end position="351"/>
    </location>
</feature>
<feature type="transmembrane region" description="Helical" evidence="7">
    <location>
        <begin position="6"/>
        <end position="28"/>
    </location>
</feature>
<feature type="transmembrane region" description="Helical" evidence="7">
    <location>
        <begin position="528"/>
        <end position="546"/>
    </location>
</feature>
<feature type="transmembrane region" description="Helical" evidence="7">
    <location>
        <begin position="270"/>
        <end position="295"/>
    </location>
</feature>
<name>A0ABP8G8U6_9BACT</name>
<evidence type="ECO:0000256" key="1">
    <source>
        <dbReference type="ARBA" id="ARBA00004141"/>
    </source>
</evidence>
<organism evidence="8 9">
    <name type="scientific">Compostibacter hankyongensis</name>
    <dbReference type="NCBI Taxonomy" id="1007089"/>
    <lineage>
        <taxon>Bacteria</taxon>
        <taxon>Pseudomonadati</taxon>
        <taxon>Bacteroidota</taxon>
        <taxon>Chitinophagia</taxon>
        <taxon>Chitinophagales</taxon>
        <taxon>Chitinophagaceae</taxon>
        <taxon>Compostibacter</taxon>
    </lineage>
</organism>